<keyword evidence="4" id="KW-1185">Reference proteome</keyword>
<keyword evidence="1" id="KW-0862">Zinc</keyword>
<feature type="domain" description="F-box" evidence="2">
    <location>
        <begin position="144"/>
        <end position="194"/>
    </location>
</feature>
<accession>A0AAW1GXH2</accession>
<comment type="similarity">
    <text evidence="1">Belongs to the Alfin family.</text>
</comment>
<dbReference type="SMART" id="SM00256">
    <property type="entry name" value="FBOX"/>
    <property type="match status" value="1"/>
</dbReference>
<organism evidence="3 4">
    <name type="scientific">Saponaria officinalis</name>
    <name type="common">Common soapwort</name>
    <name type="synonym">Lychnis saponaria</name>
    <dbReference type="NCBI Taxonomy" id="3572"/>
    <lineage>
        <taxon>Eukaryota</taxon>
        <taxon>Viridiplantae</taxon>
        <taxon>Streptophyta</taxon>
        <taxon>Embryophyta</taxon>
        <taxon>Tracheophyta</taxon>
        <taxon>Spermatophyta</taxon>
        <taxon>Magnoliopsida</taxon>
        <taxon>eudicotyledons</taxon>
        <taxon>Gunneridae</taxon>
        <taxon>Pentapetalae</taxon>
        <taxon>Caryophyllales</taxon>
        <taxon>Caryophyllaceae</taxon>
        <taxon>Caryophylleae</taxon>
        <taxon>Saponaria</taxon>
    </lineage>
</organism>
<dbReference type="PANTHER" id="PTHR12321:SF98">
    <property type="entry name" value="PHD FINGER PROTEIN ALFIN-LIKE 5"/>
    <property type="match status" value="1"/>
</dbReference>
<dbReference type="EMBL" id="JBDFQZ010000013">
    <property type="protein sequence ID" value="KAK9669538.1"/>
    <property type="molecule type" value="Genomic_DNA"/>
</dbReference>
<dbReference type="InterPro" id="IPR017451">
    <property type="entry name" value="F-box-assoc_interact_dom"/>
</dbReference>
<dbReference type="AlphaFoldDB" id="A0AAW1GXH2"/>
<evidence type="ECO:0000313" key="4">
    <source>
        <dbReference type="Proteomes" id="UP001443914"/>
    </source>
</evidence>
<comment type="subcellular location">
    <subcellularLocation>
        <location evidence="1">Nucleus</location>
    </subcellularLocation>
</comment>
<dbReference type="CDD" id="cd22157">
    <property type="entry name" value="F-box_AtFBW1-like"/>
    <property type="match status" value="1"/>
</dbReference>
<dbReference type="Gene3D" id="1.20.1280.50">
    <property type="match status" value="1"/>
</dbReference>
<evidence type="ECO:0000259" key="2">
    <source>
        <dbReference type="PROSITE" id="PS50181"/>
    </source>
</evidence>
<comment type="domain">
    <text evidence="1">The PHD-type zinc finger mediates the binding to H3K4me3.</text>
</comment>
<dbReference type="InterPro" id="IPR036047">
    <property type="entry name" value="F-box-like_dom_sf"/>
</dbReference>
<keyword evidence="1" id="KW-0539">Nucleus</keyword>
<dbReference type="GO" id="GO:0005634">
    <property type="term" value="C:nucleus"/>
    <property type="evidence" value="ECO:0007669"/>
    <property type="project" value="UniProtKB-SubCell"/>
</dbReference>
<dbReference type="SUPFAM" id="SSF81383">
    <property type="entry name" value="F-box domain"/>
    <property type="match status" value="1"/>
</dbReference>
<dbReference type="Pfam" id="PF12165">
    <property type="entry name" value="Alfin"/>
    <property type="match status" value="1"/>
</dbReference>
<dbReference type="GO" id="GO:0006325">
    <property type="term" value="P:chromatin organization"/>
    <property type="evidence" value="ECO:0007669"/>
    <property type="project" value="UniProtKB-UniRule"/>
</dbReference>
<dbReference type="GO" id="GO:0003712">
    <property type="term" value="F:transcription coregulator activity"/>
    <property type="evidence" value="ECO:0007669"/>
    <property type="project" value="TreeGrafter"/>
</dbReference>
<dbReference type="GO" id="GO:0008270">
    <property type="term" value="F:zinc ion binding"/>
    <property type="evidence" value="ECO:0007669"/>
    <property type="project" value="UniProtKB-KW"/>
</dbReference>
<dbReference type="InterPro" id="IPR001810">
    <property type="entry name" value="F-box_dom"/>
</dbReference>
<keyword evidence="1" id="KW-0805">Transcription regulation</keyword>
<gene>
    <name evidence="3" type="ORF">RND81_13G137700</name>
</gene>
<comment type="function">
    <text evidence="1">Histone-binding component that specifically recognizes H3 tails trimethylated on 'Lys-4' (H3K4me3), which mark transcription start sites of virtually all active genes.</text>
</comment>
<sequence>MNPRNVEEVIMDFKGRRAGIIKALTKDVEFFYNLCDPKHPSLCLYGLPSQLWAVNSPSSQPPPPPSEIPEPKLGINLIRDDMPKDEWLSMVALHSDAWLHSVASYFSIKYKFDKSDRKRLYNKISDMCLISELIMYGAARKRGKTGNRGLPNEIVVEVLARLPVKDLLRYRTVCNNWRSLIDDPNFVNAHLRSYKSNIVGNQLLVSMERPRSWLNSERVLVRHSDTFRKVTTLNSLNLIDKYDVLGYVNGLVLVRPGSRSSSEVILWNPSMNKSINVPNIMINTMQEKSYYEFGLGFDASINDYKVVLFTYPYTDVSYNFGSLRYRAKISGLIQVYSLSANSWTTKNGAYVPSPWAVGPQVYVNGAINWMGFGPNDTDDLWATSKICSHIVSFDVGNEVFNYFELPVDVVNNSGNRYTYVVVIDGCLALICTDNRLHDIWVMKEYGNSNSWGKCYTFSLRYDNRLHFKENGEFLYGVDDVGIKSYDVKKNCVRDLAKTYNKASIYTVFTHVESLLLSTISRVDN</sequence>
<dbReference type="Proteomes" id="UP001443914">
    <property type="component" value="Unassembled WGS sequence"/>
</dbReference>
<proteinExistence type="inferred from homology"/>
<dbReference type="Pfam" id="PF00646">
    <property type="entry name" value="F-box"/>
    <property type="match status" value="1"/>
</dbReference>
<reference evidence="3" key="1">
    <citation type="submission" date="2024-03" db="EMBL/GenBank/DDBJ databases">
        <title>WGS assembly of Saponaria officinalis var. Norfolk2.</title>
        <authorList>
            <person name="Jenkins J."/>
            <person name="Shu S."/>
            <person name="Grimwood J."/>
            <person name="Barry K."/>
            <person name="Goodstein D."/>
            <person name="Schmutz J."/>
            <person name="Leebens-Mack J."/>
            <person name="Osbourn A."/>
        </authorList>
    </citation>
    <scope>NUCLEOTIDE SEQUENCE [LARGE SCALE GENOMIC DNA]</scope>
    <source>
        <strain evidence="3">JIC</strain>
    </source>
</reference>
<keyword evidence="1" id="KW-0479">Metal-binding</keyword>
<keyword evidence="1" id="KW-0156">Chromatin regulator</keyword>
<keyword evidence="1" id="KW-0804">Transcription</keyword>
<protein>
    <recommendedName>
        <fullName evidence="1">PHD finger protein ALFIN-LIKE</fullName>
    </recommendedName>
</protein>
<dbReference type="Pfam" id="PF08268">
    <property type="entry name" value="FBA_3"/>
    <property type="match status" value="1"/>
</dbReference>
<dbReference type="InterPro" id="IPR045104">
    <property type="entry name" value="Alfin"/>
</dbReference>
<evidence type="ECO:0000256" key="1">
    <source>
        <dbReference type="RuleBase" id="RU369089"/>
    </source>
</evidence>
<dbReference type="NCBIfam" id="TIGR01640">
    <property type="entry name" value="F_box_assoc_1"/>
    <property type="match status" value="1"/>
</dbReference>
<dbReference type="GO" id="GO:0042393">
    <property type="term" value="F:histone binding"/>
    <property type="evidence" value="ECO:0007669"/>
    <property type="project" value="UniProtKB-UniRule"/>
</dbReference>
<comment type="caution">
    <text evidence="3">The sequence shown here is derived from an EMBL/GenBank/DDBJ whole genome shotgun (WGS) entry which is preliminary data.</text>
</comment>
<dbReference type="GO" id="GO:0000976">
    <property type="term" value="F:transcription cis-regulatory region binding"/>
    <property type="evidence" value="ECO:0007669"/>
    <property type="project" value="TreeGrafter"/>
</dbReference>
<dbReference type="PROSITE" id="PS50181">
    <property type="entry name" value="FBOX"/>
    <property type="match status" value="1"/>
</dbReference>
<evidence type="ECO:0000313" key="3">
    <source>
        <dbReference type="EMBL" id="KAK9669538.1"/>
    </source>
</evidence>
<name>A0AAW1GXH2_SAPOF</name>
<keyword evidence="1" id="KW-0863">Zinc-finger</keyword>
<dbReference type="PANTHER" id="PTHR12321">
    <property type="entry name" value="CPG BINDING PROTEIN"/>
    <property type="match status" value="1"/>
</dbReference>
<comment type="subunit">
    <text evidence="1">Interacts with H3K4me3 and to a lesser extent with H3K4me2.</text>
</comment>
<dbReference type="InterPro" id="IPR021998">
    <property type="entry name" value="Alfin_N"/>
</dbReference>
<dbReference type="InterPro" id="IPR013187">
    <property type="entry name" value="F-box-assoc_dom_typ3"/>
</dbReference>
<dbReference type="GO" id="GO:0006355">
    <property type="term" value="P:regulation of DNA-templated transcription"/>
    <property type="evidence" value="ECO:0007669"/>
    <property type="project" value="UniProtKB-UniRule"/>
</dbReference>